<dbReference type="EMBL" id="CP121208">
    <property type="protein sequence ID" value="WFM82837.1"/>
    <property type="molecule type" value="Genomic_DNA"/>
</dbReference>
<accession>A0ABY8FWE2</accession>
<evidence type="ECO:0000313" key="2">
    <source>
        <dbReference type="Proteomes" id="UP001215216"/>
    </source>
</evidence>
<sequence>MSVHEHAEHTLAEHTHGEGCGHDLINHGDHVDYIHDGHLHHVDGDHYDEHIAEHTMAEHTHSEGCGHDAVKHGDHIDYVHDGHLHHADGDHYDEHAIVA</sequence>
<dbReference type="Proteomes" id="UP001215216">
    <property type="component" value="Chromosome"/>
</dbReference>
<keyword evidence="2" id="KW-1185">Reference proteome</keyword>
<evidence type="ECO:0000313" key="1">
    <source>
        <dbReference type="EMBL" id="WFM82837.1"/>
    </source>
</evidence>
<evidence type="ECO:0008006" key="3">
    <source>
        <dbReference type="Google" id="ProtNLM"/>
    </source>
</evidence>
<name>A0ABY8FWE2_9ACTO</name>
<proteinExistence type="predicted"/>
<organism evidence="1 2">
    <name type="scientific">Arcanobacterium canis</name>
    <dbReference type="NCBI Taxonomy" id="999183"/>
    <lineage>
        <taxon>Bacteria</taxon>
        <taxon>Bacillati</taxon>
        <taxon>Actinomycetota</taxon>
        <taxon>Actinomycetes</taxon>
        <taxon>Actinomycetales</taxon>
        <taxon>Actinomycetaceae</taxon>
        <taxon>Arcanobacterium</taxon>
    </lineage>
</organism>
<gene>
    <name evidence="1" type="ORF">P7079_05375</name>
</gene>
<reference evidence="1 2" key="1">
    <citation type="submission" date="2023-03" db="EMBL/GenBank/DDBJ databases">
        <title>Complete genome of Arcanobacterium canis strain DSM 25104 isolated in 2010 from a canine otitis externa in Germany.</title>
        <authorList>
            <person name="Borowiak M."/>
            <person name="Kreitlow A."/>
            <person name="Malorny B."/>
            <person name="Laemmler C."/>
            <person name="Prenger-Berninghoff E."/>
            <person name="Ploetz M."/>
            <person name="Abdulmawjood A."/>
        </authorList>
    </citation>
    <scope>NUCLEOTIDE SEQUENCE [LARGE SCALE GENOMIC DNA]</scope>
    <source>
        <strain evidence="1 2">DSM 25104</strain>
    </source>
</reference>
<dbReference type="RefSeq" id="WP_278012263.1">
    <property type="nucleotide sequence ID" value="NZ_CP121208.1"/>
</dbReference>
<protein>
    <recommendedName>
        <fullName evidence="3">Threonine dehydratase</fullName>
    </recommendedName>
</protein>